<dbReference type="GO" id="GO:0009432">
    <property type="term" value="P:SOS response"/>
    <property type="evidence" value="ECO:0007669"/>
    <property type="project" value="TreeGrafter"/>
</dbReference>
<evidence type="ECO:0000256" key="1">
    <source>
        <dbReference type="PROSITE-ProRule" id="PRU00409"/>
    </source>
</evidence>
<evidence type="ECO:0000313" key="3">
    <source>
        <dbReference type="EMBL" id="MBA8920547.1"/>
    </source>
</evidence>
<sequence length="387" mass="41509">MNQETDAQADTPESVNVQFVEQHLRDRWLRFNEGGQELSHTDAILAAASARELTFQRTGKNVLMFDGDRCVGGVMGATPSMNSSFSQLVASSKLLTKSVLRRAGVPSPPARQFTESEWTQASDYLLAQSGRRQVVKPSDGRQGLGITTGVKTQDHLLQAWPHAMQASPAGRVLIEAEVPGVDVRILVIRGRAEAAATRIPPFVVGDGRHSILELTEDLRAARMSHVYLKDRVVKVDGSYLERHQLAPGDVLGDGEVQFLNGTANLSQGGVSVDLTDSIPAAVMSLAESASASIPGLNFAGVDILMPDPTQALGASVIEVNTSPNLLVHEAPAYGQPRGVAHTVVQSMIDSGLSQGERNLPETSAVESSPAKSLLSRMWAARIAQRRR</sequence>
<proteinExistence type="predicted"/>
<keyword evidence="3" id="KW-0436">Ligase</keyword>
<dbReference type="Gene3D" id="3.30.1490.20">
    <property type="entry name" value="ATP-grasp fold, A domain"/>
    <property type="match status" value="1"/>
</dbReference>
<evidence type="ECO:0000313" key="4">
    <source>
        <dbReference type="Proteomes" id="UP000546252"/>
    </source>
</evidence>
<dbReference type="AlphaFoldDB" id="A0A839FUU1"/>
<feature type="domain" description="ATP-grasp" evidence="2">
    <location>
        <begin position="97"/>
        <end position="348"/>
    </location>
</feature>
<dbReference type="SUPFAM" id="SSF56059">
    <property type="entry name" value="Glutathione synthetase ATP-binding domain-like"/>
    <property type="match status" value="1"/>
</dbReference>
<dbReference type="GO" id="GO:0005737">
    <property type="term" value="C:cytoplasm"/>
    <property type="evidence" value="ECO:0007669"/>
    <property type="project" value="TreeGrafter"/>
</dbReference>
<keyword evidence="1" id="KW-0547">Nucleotide-binding</keyword>
<dbReference type="GO" id="GO:0005524">
    <property type="term" value="F:ATP binding"/>
    <property type="evidence" value="ECO:0007669"/>
    <property type="project" value="UniProtKB-UniRule"/>
</dbReference>
<organism evidence="3 4">
    <name type="scientific">Nesterenkonia jeotgali</name>
    <dbReference type="NCBI Taxonomy" id="317018"/>
    <lineage>
        <taxon>Bacteria</taxon>
        <taxon>Bacillati</taxon>
        <taxon>Actinomycetota</taxon>
        <taxon>Actinomycetes</taxon>
        <taxon>Micrococcales</taxon>
        <taxon>Micrococcaceae</taxon>
        <taxon>Nesterenkonia</taxon>
    </lineage>
</organism>
<dbReference type="PANTHER" id="PTHR21621:SF0">
    <property type="entry name" value="BETA-CITRYLGLUTAMATE SYNTHASE B-RELATED"/>
    <property type="match status" value="1"/>
</dbReference>
<reference evidence="3 4" key="1">
    <citation type="submission" date="2020-08" db="EMBL/GenBank/DDBJ databases">
        <title>Sequencing the genomes of 1000 actinobacteria strains.</title>
        <authorList>
            <person name="Klenk H.-P."/>
        </authorList>
    </citation>
    <scope>NUCLEOTIDE SEQUENCE [LARGE SCALE GENOMIC DNA]</scope>
    <source>
        <strain evidence="3 4">DSM 19081</strain>
    </source>
</reference>
<accession>A0A839FUU1</accession>
<gene>
    <name evidence="3" type="ORF">HNR24_000480</name>
</gene>
<dbReference type="GO" id="GO:0071161">
    <property type="term" value="F:cyanophycin synthetase activity (L-arginine-adding)"/>
    <property type="evidence" value="ECO:0007669"/>
    <property type="project" value="UniProtKB-EC"/>
</dbReference>
<dbReference type="GO" id="GO:0018169">
    <property type="term" value="F:ribosomal S6-glutamic acid ligase activity"/>
    <property type="evidence" value="ECO:0007669"/>
    <property type="project" value="TreeGrafter"/>
</dbReference>
<comment type="caution">
    <text evidence="3">The sequence shown here is derived from an EMBL/GenBank/DDBJ whole genome shotgun (WGS) entry which is preliminary data.</text>
</comment>
<keyword evidence="1" id="KW-0067">ATP-binding</keyword>
<evidence type="ECO:0000259" key="2">
    <source>
        <dbReference type="PROSITE" id="PS50975"/>
    </source>
</evidence>
<dbReference type="GO" id="GO:0046872">
    <property type="term" value="F:metal ion binding"/>
    <property type="evidence" value="ECO:0007669"/>
    <property type="project" value="InterPro"/>
</dbReference>
<dbReference type="EC" id="6.3.2.29" evidence="3"/>
<dbReference type="EMBL" id="JACJIH010000001">
    <property type="protein sequence ID" value="MBA8920547.1"/>
    <property type="molecule type" value="Genomic_DNA"/>
</dbReference>
<dbReference type="RefSeq" id="WP_182494906.1">
    <property type="nucleotide sequence ID" value="NZ_BAAAKT010000002.1"/>
</dbReference>
<protein>
    <submittedName>
        <fullName evidence="3">Cyanophycin synthetase</fullName>
        <ecNumber evidence="3">6.3.2.29</ecNumber>
        <ecNumber evidence="3">6.3.2.30</ecNumber>
    </submittedName>
</protein>
<dbReference type="PANTHER" id="PTHR21621">
    <property type="entry name" value="RIBOSOMAL PROTEIN S6 MODIFICATION PROTEIN"/>
    <property type="match status" value="1"/>
</dbReference>
<dbReference type="Gene3D" id="3.30.470.20">
    <property type="entry name" value="ATP-grasp fold, B domain"/>
    <property type="match status" value="2"/>
</dbReference>
<name>A0A839FUU1_9MICC</name>
<dbReference type="EC" id="6.3.2.30" evidence="3"/>
<dbReference type="InterPro" id="IPR013815">
    <property type="entry name" value="ATP_grasp_subdomain_1"/>
</dbReference>
<dbReference type="InterPro" id="IPR011761">
    <property type="entry name" value="ATP-grasp"/>
</dbReference>
<dbReference type="Proteomes" id="UP000546252">
    <property type="component" value="Unassembled WGS sequence"/>
</dbReference>
<dbReference type="PROSITE" id="PS50975">
    <property type="entry name" value="ATP_GRASP"/>
    <property type="match status" value="1"/>
</dbReference>
<dbReference type="GO" id="GO:0071160">
    <property type="term" value="F:cyanophycin synthetase activity (L-aspartate-adding)"/>
    <property type="evidence" value="ECO:0007669"/>
    <property type="project" value="UniProtKB-EC"/>
</dbReference>